<dbReference type="AlphaFoldDB" id="A0A4V1LAG7"/>
<sequence length="415" mass="47358">MSKFAYMFFKLAYKIRTNGFLLMMAMLTCWLQPHAGTLSDPIFGRDAKDVTVSVLTVYPGKIFYELEGHTMLRVRSSDYDICVNWGVFDFNESDFIYRFVKGETDYMAAAFPTALSLQEYKMSGRRVVEQVLDLDSIQTRTLLSEVALNLLPDNRRYRYNYLYDNCATRPLRFIEAAVGDTLVKADRMSTSTFRQLMSGYHKNYPWYQFGIDLALGSGIDKDITVRDEGFAPVRLKALLDEVYLGDGRKLVKDSHVMIDTPDCGAVLSPTPWYLSPMAVSCAVLLVGLYFVIRSCRRLGVPRVFSSIFYIVCFVAGCLLVFLVYVSSHEATSPNWLLLWLNPLAIIPGVGVWLKNCNRVLVYYHFANFVALLTITLIALFDIQSLNAAFWPLILLDAVLSCQYVATMKWTRTRRF</sequence>
<dbReference type="Pfam" id="PF13387">
    <property type="entry name" value="Lnb_N"/>
    <property type="match status" value="1"/>
</dbReference>
<dbReference type="EMBL" id="DYXT01000046">
    <property type="protein sequence ID" value="HJE39808.1"/>
    <property type="molecule type" value="Genomic_DNA"/>
</dbReference>
<dbReference type="Proteomes" id="UP000711407">
    <property type="component" value="Unassembled WGS sequence"/>
</dbReference>
<comment type="caution">
    <text evidence="3">The sequence shown here is derived from an EMBL/GenBank/DDBJ whole genome shotgun (WGS) entry which is preliminary data.</text>
</comment>
<dbReference type="InterPro" id="IPR057436">
    <property type="entry name" value="5TMH_Lnb"/>
</dbReference>
<feature type="domain" description="Lnb-like transmembrane" evidence="2">
    <location>
        <begin position="272"/>
        <end position="400"/>
    </location>
</feature>
<gene>
    <name evidence="3" type="ORF">K8V47_08650</name>
</gene>
<evidence type="ECO:0000259" key="2">
    <source>
        <dbReference type="Pfam" id="PF25221"/>
    </source>
</evidence>
<reference evidence="3" key="2">
    <citation type="submission" date="2021-09" db="EMBL/GenBank/DDBJ databases">
        <authorList>
            <person name="Gilroy R."/>
        </authorList>
    </citation>
    <scope>NUCLEOTIDE SEQUENCE</scope>
    <source>
        <strain evidence="3">4100</strain>
    </source>
</reference>
<accession>A0A4V1LAG7</accession>
<feature type="domain" description="Lnb N-terminal periplasmic" evidence="1">
    <location>
        <begin position="46"/>
        <end position="198"/>
    </location>
</feature>
<organism evidence="3 4">
    <name type="scientific">Candidatus Amulumruptor caecigallinarius</name>
    <dbReference type="NCBI Taxonomy" id="2109911"/>
    <lineage>
        <taxon>Bacteria</taxon>
        <taxon>Pseudomonadati</taxon>
        <taxon>Bacteroidota</taxon>
        <taxon>Bacteroidia</taxon>
        <taxon>Bacteroidales</taxon>
        <taxon>Muribaculaceae</taxon>
        <taxon>Candidatus Amulumruptor</taxon>
    </lineage>
</organism>
<proteinExistence type="predicted"/>
<dbReference type="InterPro" id="IPR025178">
    <property type="entry name" value="Lnb_N"/>
</dbReference>
<dbReference type="Pfam" id="PF25221">
    <property type="entry name" value="5TMH_Lnb"/>
    <property type="match status" value="1"/>
</dbReference>
<evidence type="ECO:0000313" key="4">
    <source>
        <dbReference type="Proteomes" id="UP000711407"/>
    </source>
</evidence>
<evidence type="ECO:0000313" key="3">
    <source>
        <dbReference type="EMBL" id="HJE39808.1"/>
    </source>
</evidence>
<protein>
    <submittedName>
        <fullName evidence="3">DUF4105 domain-containing protein</fullName>
    </submittedName>
</protein>
<evidence type="ECO:0000259" key="1">
    <source>
        <dbReference type="Pfam" id="PF13387"/>
    </source>
</evidence>
<name>A0A4V1LAG7_9BACT</name>
<reference evidence="3" key="1">
    <citation type="journal article" date="2021" name="PeerJ">
        <title>Extensive microbial diversity within the chicken gut microbiome revealed by metagenomics and culture.</title>
        <authorList>
            <person name="Gilroy R."/>
            <person name="Ravi A."/>
            <person name="Getino M."/>
            <person name="Pursley I."/>
            <person name="Horton D.L."/>
            <person name="Alikhan N.F."/>
            <person name="Baker D."/>
            <person name="Gharbi K."/>
            <person name="Hall N."/>
            <person name="Watson M."/>
            <person name="Adriaenssens E.M."/>
            <person name="Foster-Nyarko E."/>
            <person name="Jarju S."/>
            <person name="Secka A."/>
            <person name="Antonio M."/>
            <person name="Oren A."/>
            <person name="Chaudhuri R.R."/>
            <person name="La Ragione R."/>
            <person name="Hildebrand F."/>
            <person name="Pallen M.J."/>
        </authorList>
    </citation>
    <scope>NUCLEOTIDE SEQUENCE</scope>
    <source>
        <strain evidence="3">4100</strain>
    </source>
</reference>